<dbReference type="PANTHER" id="PTHR34379">
    <property type="entry name" value="OS07G0553800 PROTEIN"/>
    <property type="match status" value="1"/>
</dbReference>
<name>A0A833T9P9_JUGRE</name>
<reference evidence="3" key="1">
    <citation type="submission" date="2015-10" db="EMBL/GenBank/DDBJ databases">
        <authorList>
            <person name="Martinez-Garcia P.J."/>
            <person name="Crepeau M.W."/>
            <person name="Puiu D."/>
            <person name="Gonzalez-Ibeas D."/>
            <person name="Whalen J."/>
            <person name="Stevens K."/>
            <person name="Paul R."/>
            <person name="Butterfield T."/>
            <person name="Britton M."/>
            <person name="Reagan R."/>
            <person name="Chakraborty S."/>
            <person name="Walawage S.L."/>
            <person name="Vasquez-Gross H.A."/>
            <person name="Cardeno C."/>
            <person name="Famula R."/>
            <person name="Pratt K."/>
            <person name="Kuruganti S."/>
            <person name="Aradhya M.K."/>
            <person name="Leslie C.A."/>
            <person name="Dandekar A.M."/>
            <person name="Salzberg S.L."/>
            <person name="Wegrzyn J.L."/>
            <person name="Langley C.H."/>
            <person name="Neale D.B."/>
        </authorList>
    </citation>
    <scope>NUCLEOTIDE SEQUENCE</scope>
    <source>
        <tissue evidence="3">Leaves</tissue>
    </source>
</reference>
<comment type="caution">
    <text evidence="3">The sequence shown here is derived from an EMBL/GenBank/DDBJ whole genome shotgun (WGS) entry which is preliminary data.</text>
</comment>
<dbReference type="InterPro" id="IPR040411">
    <property type="entry name" value="At5g23160-like"/>
</dbReference>
<dbReference type="Gramene" id="Jr16_08210_p1">
    <property type="protein sequence ID" value="cds.Jr16_08210_p1"/>
    <property type="gene ID" value="Jr16_08210"/>
</dbReference>
<evidence type="ECO:0000313" key="3">
    <source>
        <dbReference type="EMBL" id="KAF5442967.1"/>
    </source>
</evidence>
<dbReference type="PANTHER" id="PTHR34379:SF3">
    <property type="entry name" value="PROTEIN, PUTATIVE-RELATED"/>
    <property type="match status" value="1"/>
</dbReference>
<keyword evidence="2" id="KW-0472">Membrane</keyword>
<feature type="region of interest" description="Disordered" evidence="1">
    <location>
        <begin position="76"/>
        <end position="95"/>
    </location>
</feature>
<evidence type="ECO:0000313" key="4">
    <source>
        <dbReference type="Proteomes" id="UP000619265"/>
    </source>
</evidence>
<feature type="transmembrane region" description="Helical" evidence="2">
    <location>
        <begin position="252"/>
        <end position="283"/>
    </location>
</feature>
<organism evidence="3 4">
    <name type="scientific">Juglans regia</name>
    <name type="common">English walnut</name>
    <dbReference type="NCBI Taxonomy" id="51240"/>
    <lineage>
        <taxon>Eukaryota</taxon>
        <taxon>Viridiplantae</taxon>
        <taxon>Streptophyta</taxon>
        <taxon>Embryophyta</taxon>
        <taxon>Tracheophyta</taxon>
        <taxon>Spermatophyta</taxon>
        <taxon>Magnoliopsida</taxon>
        <taxon>eudicotyledons</taxon>
        <taxon>Gunneridae</taxon>
        <taxon>Pentapetalae</taxon>
        <taxon>rosids</taxon>
        <taxon>fabids</taxon>
        <taxon>Fagales</taxon>
        <taxon>Juglandaceae</taxon>
        <taxon>Juglans</taxon>
    </lineage>
</organism>
<keyword evidence="2" id="KW-0812">Transmembrane</keyword>
<feature type="region of interest" description="Disordered" evidence="1">
    <location>
        <begin position="101"/>
        <end position="123"/>
    </location>
</feature>
<evidence type="ECO:0000256" key="1">
    <source>
        <dbReference type="SAM" id="MobiDB-lite"/>
    </source>
</evidence>
<sequence length="323" mass="36317">SLGIPPCRLLSDLCSMAKIQNKSHQTKPKATHFLCCYFGSCSSWASEKGSVETLRTDGQKINMHWLSWSRLIQTKKSGTKPAPLESTLNEKSDPKREILASGSKPDMLTSMPREAPVTDHKLPSQVPVFSPVPLDQRHEALGGPQETTYERTAQKHVQDFERTDTSKEDMFQNWLSCRRKKEAMRQGYSHPGSPKPKTKPLVVMSHSVSLPVSRHEKGAIPISSSLTNSRAVSKNLDREKGSISAKKLDSAVGLSIVVVTLIIMLVWGRVCAILSTSAWLYFVPRLVEQNRNRHDHDQDYDSEEHKKKVVLEGFLERNHRSPL</sequence>
<gene>
    <name evidence="3" type="ORF">F2P56_035572</name>
</gene>
<keyword evidence="2" id="KW-1133">Transmembrane helix</keyword>
<feature type="non-terminal residue" evidence="3">
    <location>
        <position position="323"/>
    </location>
</feature>
<proteinExistence type="predicted"/>
<protein>
    <submittedName>
        <fullName evidence="3">Uncharacterized protein</fullName>
    </submittedName>
</protein>
<reference evidence="3" key="2">
    <citation type="submission" date="2020-03" db="EMBL/GenBank/DDBJ databases">
        <title>Walnut 2.0.</title>
        <authorList>
            <person name="Marrano A."/>
            <person name="Britton M."/>
            <person name="Zimin A.V."/>
            <person name="Zaini P.A."/>
            <person name="Workman R."/>
            <person name="Puiu D."/>
            <person name="Bianco L."/>
            <person name="Allen B.J."/>
            <person name="Troggio M."/>
            <person name="Leslie C.A."/>
            <person name="Timp W."/>
            <person name="Dendekar A."/>
            <person name="Salzberg S.L."/>
            <person name="Neale D.B."/>
        </authorList>
    </citation>
    <scope>NUCLEOTIDE SEQUENCE</scope>
    <source>
        <tissue evidence="3">Leaves</tissue>
    </source>
</reference>
<dbReference type="AlphaFoldDB" id="A0A833T9P9"/>
<accession>A0A833T9P9</accession>
<dbReference type="EMBL" id="LIHL02000016">
    <property type="protein sequence ID" value="KAF5442967.1"/>
    <property type="molecule type" value="Genomic_DNA"/>
</dbReference>
<dbReference type="Proteomes" id="UP000619265">
    <property type="component" value="Unassembled WGS sequence"/>
</dbReference>
<evidence type="ECO:0000256" key="2">
    <source>
        <dbReference type="SAM" id="Phobius"/>
    </source>
</evidence>